<sequence length="78" mass="8209">GIVGIKNVGWCAALEKGVPLEKVIFVPRVKEKPLKVLAALIDGVDLVVAGPLPLSAQNQRALAGRARSRRSSVLTTVP</sequence>
<protein>
    <submittedName>
        <fullName evidence="1">Uncharacterized protein</fullName>
    </submittedName>
</protein>
<name>A0AAW6Y1D6_STRAG</name>
<evidence type="ECO:0000313" key="1">
    <source>
        <dbReference type="EMBL" id="MDK6900882.1"/>
    </source>
</evidence>
<dbReference type="AlphaFoldDB" id="A0AAW6Y1D6"/>
<proteinExistence type="predicted"/>
<evidence type="ECO:0000313" key="2">
    <source>
        <dbReference type="Proteomes" id="UP001230629"/>
    </source>
</evidence>
<dbReference type="EMBL" id="JASOIH010000662">
    <property type="protein sequence ID" value="MDK6900882.1"/>
    <property type="molecule type" value="Genomic_DNA"/>
</dbReference>
<comment type="caution">
    <text evidence="1">The sequence shown here is derived from an EMBL/GenBank/DDBJ whole genome shotgun (WGS) entry which is preliminary data.</text>
</comment>
<organism evidence="1 2">
    <name type="scientific">Streptococcus agalactiae</name>
    <dbReference type="NCBI Taxonomy" id="1311"/>
    <lineage>
        <taxon>Bacteria</taxon>
        <taxon>Bacillati</taxon>
        <taxon>Bacillota</taxon>
        <taxon>Bacilli</taxon>
        <taxon>Lactobacillales</taxon>
        <taxon>Streptococcaceae</taxon>
        <taxon>Streptococcus</taxon>
    </lineage>
</organism>
<gene>
    <name evidence="1" type="ORF">QP229_13080</name>
</gene>
<feature type="non-terminal residue" evidence="1">
    <location>
        <position position="1"/>
    </location>
</feature>
<dbReference type="Proteomes" id="UP001230629">
    <property type="component" value="Unassembled WGS sequence"/>
</dbReference>
<feature type="non-terminal residue" evidence="1">
    <location>
        <position position="78"/>
    </location>
</feature>
<reference evidence="1" key="1">
    <citation type="submission" date="2023-05" db="EMBL/GenBank/DDBJ databases">
        <title>Cataloging the Phylogenetic Diversity of Human Bladder Bacteria.</title>
        <authorList>
            <person name="Du J."/>
        </authorList>
    </citation>
    <scope>NUCLEOTIDE SEQUENCE</scope>
    <source>
        <strain evidence="1">UMB8703</strain>
    </source>
</reference>
<accession>A0AAW6Y1D6</accession>